<dbReference type="GO" id="GO:0005739">
    <property type="term" value="C:mitochondrion"/>
    <property type="evidence" value="ECO:0007669"/>
    <property type="project" value="TreeGrafter"/>
</dbReference>
<feature type="non-terminal residue" evidence="10">
    <location>
        <position position="193"/>
    </location>
</feature>
<evidence type="ECO:0000256" key="4">
    <source>
        <dbReference type="ARBA" id="ARBA00022842"/>
    </source>
</evidence>
<sequence length="193" mass="22467">MQSQLNLPAIARILDLPDAEVTYHPALFSHVESEHYLRTLTKHIEWRQNHIKFYGKKSLVPRLEAWYGDEGKSYTYSGITMHPKPWTPELLAIKERVESTCDTTFNSVLLNHYRNGSDRVAWHSDDEKELGPNPIIASVSFGAERKFKLRHKRFKENRLQAEIVLEAGSLLLMKGETQHHWRHEIPRTSRTIG</sequence>
<dbReference type="PROSITE" id="PS51471">
    <property type="entry name" value="FE2OG_OXY"/>
    <property type="match status" value="1"/>
</dbReference>
<dbReference type="Pfam" id="PF13532">
    <property type="entry name" value="2OG-FeII_Oxy_2"/>
    <property type="match status" value="1"/>
</dbReference>
<dbReference type="Gene3D" id="2.60.120.590">
    <property type="entry name" value="Alpha-ketoglutarate-dependent dioxygenase AlkB-like"/>
    <property type="match status" value="1"/>
</dbReference>
<dbReference type="AlphaFoldDB" id="A0A382ZCB5"/>
<dbReference type="GO" id="GO:0016705">
    <property type="term" value="F:oxidoreductase activity, acting on paired donors, with incorporation or reduction of molecular oxygen"/>
    <property type="evidence" value="ECO:0007669"/>
    <property type="project" value="UniProtKB-ARBA"/>
</dbReference>
<evidence type="ECO:0000256" key="7">
    <source>
        <dbReference type="ARBA" id="ARBA00023004"/>
    </source>
</evidence>
<evidence type="ECO:0000256" key="8">
    <source>
        <dbReference type="ARBA" id="ARBA00023204"/>
    </source>
</evidence>
<keyword evidence="2" id="KW-0479">Metal-binding</keyword>
<evidence type="ECO:0000259" key="9">
    <source>
        <dbReference type="PROSITE" id="PS51471"/>
    </source>
</evidence>
<comment type="cofactor">
    <cofactor evidence="1">
        <name>Fe(2+)</name>
        <dbReference type="ChEBI" id="CHEBI:29033"/>
    </cofactor>
</comment>
<dbReference type="PANTHER" id="PTHR31212">
    <property type="entry name" value="ALPHA-KETOGLUTARATE-DEPENDENT DIOXYGENASE ALKB HOMOLOG 3"/>
    <property type="match status" value="1"/>
</dbReference>
<dbReference type="GO" id="GO:0046872">
    <property type="term" value="F:metal ion binding"/>
    <property type="evidence" value="ECO:0007669"/>
    <property type="project" value="UniProtKB-KW"/>
</dbReference>
<dbReference type="InterPro" id="IPR027450">
    <property type="entry name" value="AlkB-like"/>
</dbReference>
<keyword evidence="6" id="KW-0560">Oxidoreductase</keyword>
<dbReference type="GO" id="GO:0005654">
    <property type="term" value="C:nucleoplasm"/>
    <property type="evidence" value="ECO:0007669"/>
    <property type="project" value="TreeGrafter"/>
</dbReference>
<evidence type="ECO:0000256" key="6">
    <source>
        <dbReference type="ARBA" id="ARBA00023002"/>
    </source>
</evidence>
<accession>A0A382ZCB5</accession>
<keyword evidence="4" id="KW-0460">Magnesium</keyword>
<name>A0A382ZCB5_9ZZZZ</name>
<dbReference type="InterPro" id="IPR037151">
    <property type="entry name" value="AlkB-like_sf"/>
</dbReference>
<proteinExistence type="predicted"/>
<protein>
    <recommendedName>
        <fullName evidence="9">Fe2OG dioxygenase domain-containing protein</fullName>
    </recommendedName>
</protein>
<dbReference type="GO" id="GO:0006307">
    <property type="term" value="P:DNA alkylation repair"/>
    <property type="evidence" value="ECO:0007669"/>
    <property type="project" value="InterPro"/>
</dbReference>
<evidence type="ECO:0000256" key="5">
    <source>
        <dbReference type="ARBA" id="ARBA00022964"/>
    </source>
</evidence>
<keyword evidence="8" id="KW-0234">DNA repair</keyword>
<dbReference type="GO" id="GO:0051213">
    <property type="term" value="F:dioxygenase activity"/>
    <property type="evidence" value="ECO:0007669"/>
    <property type="project" value="UniProtKB-KW"/>
</dbReference>
<dbReference type="SUPFAM" id="SSF51197">
    <property type="entry name" value="Clavaminate synthase-like"/>
    <property type="match status" value="1"/>
</dbReference>
<dbReference type="EMBL" id="UINC01182751">
    <property type="protein sequence ID" value="SVD93141.1"/>
    <property type="molecule type" value="Genomic_DNA"/>
</dbReference>
<dbReference type="GO" id="GO:0016787">
    <property type="term" value="F:hydrolase activity"/>
    <property type="evidence" value="ECO:0007669"/>
    <property type="project" value="UniProtKB-ARBA"/>
</dbReference>
<evidence type="ECO:0000256" key="3">
    <source>
        <dbReference type="ARBA" id="ARBA00022763"/>
    </source>
</evidence>
<evidence type="ECO:0000256" key="1">
    <source>
        <dbReference type="ARBA" id="ARBA00001954"/>
    </source>
</evidence>
<dbReference type="PANTHER" id="PTHR31212:SF4">
    <property type="entry name" value="ALPHA-KETOGLUTARATE-DEPENDENT DIOXYGENASE ALKB HOMOLOG 3"/>
    <property type="match status" value="1"/>
</dbReference>
<gene>
    <name evidence="10" type="ORF">METZ01_LOCUS445995</name>
</gene>
<keyword evidence="7" id="KW-0408">Iron</keyword>
<dbReference type="FunFam" id="2.60.120.590:FF:000004">
    <property type="entry name" value="DNA oxidative demethylase ALKBH2"/>
    <property type="match status" value="1"/>
</dbReference>
<feature type="domain" description="Fe2OG dioxygenase" evidence="9">
    <location>
        <begin position="104"/>
        <end position="193"/>
    </location>
</feature>
<evidence type="ECO:0000256" key="2">
    <source>
        <dbReference type="ARBA" id="ARBA00022723"/>
    </source>
</evidence>
<reference evidence="10" key="1">
    <citation type="submission" date="2018-05" db="EMBL/GenBank/DDBJ databases">
        <authorList>
            <person name="Lanie J.A."/>
            <person name="Ng W.-L."/>
            <person name="Kazmierczak K.M."/>
            <person name="Andrzejewski T.M."/>
            <person name="Davidsen T.M."/>
            <person name="Wayne K.J."/>
            <person name="Tettelin H."/>
            <person name="Glass J.I."/>
            <person name="Rusch D."/>
            <person name="Podicherti R."/>
            <person name="Tsui H.-C.T."/>
            <person name="Winkler M.E."/>
        </authorList>
    </citation>
    <scope>NUCLEOTIDE SEQUENCE</scope>
</reference>
<organism evidence="10">
    <name type="scientific">marine metagenome</name>
    <dbReference type="NCBI Taxonomy" id="408172"/>
    <lineage>
        <taxon>unclassified sequences</taxon>
        <taxon>metagenomes</taxon>
        <taxon>ecological metagenomes</taxon>
    </lineage>
</organism>
<evidence type="ECO:0000313" key="10">
    <source>
        <dbReference type="EMBL" id="SVD93141.1"/>
    </source>
</evidence>
<dbReference type="GO" id="GO:0140097">
    <property type="term" value="F:catalytic activity, acting on DNA"/>
    <property type="evidence" value="ECO:0007669"/>
    <property type="project" value="UniProtKB-ARBA"/>
</dbReference>
<dbReference type="InterPro" id="IPR032854">
    <property type="entry name" value="ALKBH3"/>
</dbReference>
<keyword evidence="3" id="KW-0227">DNA damage</keyword>
<dbReference type="GO" id="GO:0032451">
    <property type="term" value="F:demethylase activity"/>
    <property type="evidence" value="ECO:0007669"/>
    <property type="project" value="UniProtKB-ARBA"/>
</dbReference>
<keyword evidence="5" id="KW-0223">Dioxygenase</keyword>
<dbReference type="InterPro" id="IPR005123">
    <property type="entry name" value="Oxoglu/Fe-dep_dioxygenase_dom"/>
</dbReference>